<keyword evidence="17" id="KW-1185">Reference proteome</keyword>
<evidence type="ECO:0000256" key="13">
    <source>
        <dbReference type="HAMAP-Rule" id="MF_01398"/>
    </source>
</evidence>
<evidence type="ECO:0000256" key="7">
    <source>
        <dbReference type="ARBA" id="ARBA00023065"/>
    </source>
</evidence>
<keyword evidence="8 13" id="KW-0472">Membrane</keyword>
<evidence type="ECO:0000313" key="17">
    <source>
        <dbReference type="Proteomes" id="UP000309872"/>
    </source>
</evidence>
<evidence type="ECO:0000256" key="5">
    <source>
        <dbReference type="ARBA" id="ARBA00022781"/>
    </source>
</evidence>
<evidence type="ECO:0000256" key="8">
    <source>
        <dbReference type="ARBA" id="ARBA00023136"/>
    </source>
</evidence>
<dbReference type="CDD" id="cd06503">
    <property type="entry name" value="ATP-synt_Fo_b"/>
    <property type="match status" value="1"/>
</dbReference>
<dbReference type="GO" id="GO:0012505">
    <property type="term" value="C:endomembrane system"/>
    <property type="evidence" value="ECO:0007669"/>
    <property type="project" value="UniProtKB-SubCell"/>
</dbReference>
<dbReference type="GO" id="GO:0005886">
    <property type="term" value="C:plasma membrane"/>
    <property type="evidence" value="ECO:0007669"/>
    <property type="project" value="UniProtKB-SubCell"/>
</dbReference>
<dbReference type="GO" id="GO:0046933">
    <property type="term" value="F:proton-transporting ATP synthase activity, rotational mechanism"/>
    <property type="evidence" value="ECO:0007669"/>
    <property type="project" value="UniProtKB-UniRule"/>
</dbReference>
<evidence type="ECO:0000256" key="6">
    <source>
        <dbReference type="ARBA" id="ARBA00022989"/>
    </source>
</evidence>
<evidence type="ECO:0000313" key="16">
    <source>
        <dbReference type="EMBL" id="TJY66764.1"/>
    </source>
</evidence>
<comment type="subcellular location">
    <subcellularLocation>
        <location evidence="13">Cell membrane</location>
        <topology evidence="13">Single-pass membrane protein</topology>
    </subcellularLocation>
    <subcellularLocation>
        <location evidence="12">Endomembrane system</location>
        <topology evidence="12">Single-pass membrane protein</topology>
    </subcellularLocation>
</comment>
<evidence type="ECO:0000256" key="10">
    <source>
        <dbReference type="ARBA" id="ARBA00025198"/>
    </source>
</evidence>
<dbReference type="Pfam" id="PF00430">
    <property type="entry name" value="ATP-synt_B"/>
    <property type="match status" value="1"/>
</dbReference>
<dbReference type="OrthoDB" id="282095at2"/>
<evidence type="ECO:0000256" key="12">
    <source>
        <dbReference type="ARBA" id="ARBA00037847"/>
    </source>
</evidence>
<organism evidence="16 17">
    <name type="scientific">Sphingobacterium alkalisoli</name>
    <dbReference type="NCBI Taxonomy" id="1874115"/>
    <lineage>
        <taxon>Bacteria</taxon>
        <taxon>Pseudomonadati</taxon>
        <taxon>Bacteroidota</taxon>
        <taxon>Sphingobacteriia</taxon>
        <taxon>Sphingobacteriales</taxon>
        <taxon>Sphingobacteriaceae</taxon>
        <taxon>Sphingobacterium</taxon>
    </lineage>
</organism>
<comment type="function">
    <text evidence="10 13">F(1)F(0) ATP synthase produces ATP from ADP in the presence of a proton or sodium gradient. F-type ATPases consist of two structural domains, F(1) containing the extramembraneous catalytic core and F(0) containing the membrane proton channel, linked together by a central stalk and a peripheral stalk. During catalysis, ATP synthesis in the catalytic domain of F(1) is coupled via a rotary mechanism of the central stalk subunits to proton translocation.</text>
</comment>
<keyword evidence="3 13" id="KW-0138">CF(0)</keyword>
<keyword evidence="9 13" id="KW-0066">ATP synthesis</keyword>
<keyword evidence="14" id="KW-0175">Coiled coil</keyword>
<keyword evidence="5 13" id="KW-0375">Hydrogen ion transport</keyword>
<reference evidence="16 17" key="1">
    <citation type="submission" date="2019-04" db="EMBL/GenBank/DDBJ databases">
        <title>Sphingobacterium olei sp. nov., isolated from oil-contaminated soil.</title>
        <authorList>
            <person name="Liu B."/>
        </authorList>
    </citation>
    <scope>NUCLEOTIDE SEQUENCE [LARGE SCALE GENOMIC DNA]</scope>
    <source>
        <strain evidence="16 17">Y3L14</strain>
    </source>
</reference>
<keyword evidence="2 13" id="KW-0813">Transport</keyword>
<dbReference type="InterPro" id="IPR017707">
    <property type="entry name" value="Alt_ATP_synth_F0_bsu"/>
</dbReference>
<feature type="transmembrane region" description="Helical" evidence="13">
    <location>
        <begin position="6"/>
        <end position="22"/>
    </location>
</feature>
<dbReference type="EMBL" id="SUKA01000002">
    <property type="protein sequence ID" value="TJY66764.1"/>
    <property type="molecule type" value="Genomic_DNA"/>
</dbReference>
<dbReference type="PANTHER" id="PTHR33445:SF2">
    <property type="entry name" value="ATP SYNTHASE SUBUNIT B', CHLOROPLASTIC"/>
    <property type="match status" value="1"/>
</dbReference>
<keyword evidence="4 13" id="KW-0812">Transmembrane</keyword>
<evidence type="ECO:0000256" key="15">
    <source>
        <dbReference type="SAM" id="MobiDB-lite"/>
    </source>
</evidence>
<keyword evidence="7 13" id="KW-0406">Ion transport</keyword>
<comment type="caution">
    <text evidence="16">The sequence shown here is derived from an EMBL/GenBank/DDBJ whole genome shotgun (WGS) entry which is preliminary data.</text>
</comment>
<dbReference type="PANTHER" id="PTHR33445">
    <property type="entry name" value="ATP SYNTHASE SUBUNIT B', CHLOROPLASTIC"/>
    <property type="match status" value="1"/>
</dbReference>
<comment type="subunit">
    <text evidence="13">F-type ATPases have 2 components, F(1) - the catalytic core - and F(0) - the membrane proton channel. F(1) has five subunits: alpha(3), beta(3), gamma(1), delta(1), epsilon(1). F(0) has three main subunits: a(1), b(2) and c(10-14). The alpha and beta chains form an alternating ring which encloses part of the gamma chain. F(1) is attached to F(0) by a central stalk formed by the gamma and epsilon chains, while a peripheral stalk is formed by the delta and b chains.</text>
</comment>
<evidence type="ECO:0000256" key="4">
    <source>
        <dbReference type="ARBA" id="ARBA00022692"/>
    </source>
</evidence>
<dbReference type="GO" id="GO:0046961">
    <property type="term" value="F:proton-transporting ATPase activity, rotational mechanism"/>
    <property type="evidence" value="ECO:0007669"/>
    <property type="project" value="TreeGrafter"/>
</dbReference>
<dbReference type="RefSeq" id="WP_136820113.1">
    <property type="nucleotide sequence ID" value="NZ_BMJX01000002.1"/>
</dbReference>
<dbReference type="AlphaFoldDB" id="A0A4U0H677"/>
<dbReference type="InterPro" id="IPR050059">
    <property type="entry name" value="ATP_synthase_B_chain"/>
</dbReference>
<keyword evidence="6 13" id="KW-1133">Transmembrane helix</keyword>
<feature type="region of interest" description="Disordered" evidence="15">
    <location>
        <begin position="249"/>
        <end position="269"/>
    </location>
</feature>
<name>A0A4U0H677_9SPHI</name>
<evidence type="ECO:0000256" key="9">
    <source>
        <dbReference type="ARBA" id="ARBA00023310"/>
    </source>
</evidence>
<evidence type="ECO:0000256" key="1">
    <source>
        <dbReference type="ARBA" id="ARBA00005513"/>
    </source>
</evidence>
<dbReference type="NCBIfam" id="TIGR03321">
    <property type="entry name" value="alt_F1F0_F0_B"/>
    <property type="match status" value="1"/>
</dbReference>
<accession>A0A4U0H677</accession>
<evidence type="ECO:0000256" key="3">
    <source>
        <dbReference type="ARBA" id="ARBA00022547"/>
    </source>
</evidence>
<comment type="similarity">
    <text evidence="1 13">Belongs to the ATPase B chain family.</text>
</comment>
<evidence type="ECO:0000256" key="14">
    <source>
        <dbReference type="SAM" id="Coils"/>
    </source>
</evidence>
<sequence length="269" mass="30626">MQISWFTVIAQIINFLVLVWLLKRFLYKPVLKAIDDREKKIVERLEEAELQKTAAKKEKDEFAKKNADFDRTKSELMESAVLETNRQKELLTEDALIAVDKLQAKRQKYLTETAEKFSISIAEKAQQEVFDISRRVLKDLASVRLEDQVASLFVSQIQELEGEAKSQFISSFKSTSSTLLVQSAFELTGGQQQGITQAVDEILGIKQTFQFKTSPEMISGIELTGNGYKLEWNISAYLDALHSSVKEMSKREMESEQKSVKDKVNVNGN</sequence>
<dbReference type="HAMAP" id="MF_01398">
    <property type="entry name" value="ATP_synth_b_bprime"/>
    <property type="match status" value="1"/>
</dbReference>
<dbReference type="GO" id="GO:0045259">
    <property type="term" value="C:proton-transporting ATP synthase complex"/>
    <property type="evidence" value="ECO:0007669"/>
    <property type="project" value="UniProtKB-KW"/>
</dbReference>
<evidence type="ECO:0000256" key="11">
    <source>
        <dbReference type="ARBA" id="ARBA00025614"/>
    </source>
</evidence>
<protein>
    <recommendedName>
        <fullName evidence="13">ATP synthase subunit b</fullName>
    </recommendedName>
    <alternativeName>
        <fullName evidence="13">ATP synthase F(0) sector subunit b</fullName>
    </alternativeName>
    <alternativeName>
        <fullName evidence="13">ATPase subunit I</fullName>
    </alternativeName>
    <alternativeName>
        <fullName evidence="13">F-type ATPase subunit b</fullName>
        <shortName evidence="13">F-ATPase subunit b</shortName>
    </alternativeName>
</protein>
<dbReference type="Proteomes" id="UP000309872">
    <property type="component" value="Unassembled WGS sequence"/>
</dbReference>
<keyword evidence="13" id="KW-1003">Cell membrane</keyword>
<dbReference type="InterPro" id="IPR002146">
    <property type="entry name" value="ATP_synth_b/b'su_bac/chlpt"/>
</dbReference>
<evidence type="ECO:0000256" key="2">
    <source>
        <dbReference type="ARBA" id="ARBA00022448"/>
    </source>
</evidence>
<gene>
    <name evidence="13" type="primary">atpF</name>
    <name evidence="16" type="ORF">FAZ19_07550</name>
</gene>
<proteinExistence type="inferred from homology"/>
<feature type="coiled-coil region" evidence="14">
    <location>
        <begin position="31"/>
        <end position="65"/>
    </location>
</feature>
<comment type="function">
    <text evidence="11">Component of the F(0) channel, it forms part of the peripheral stalk, linking F(1) to F(0). The b'-subunit is a diverged and duplicated form of b found in plants and photosynthetic bacteria.</text>
</comment>